<feature type="compositionally biased region" description="Polar residues" evidence="1">
    <location>
        <begin position="11"/>
        <end position="24"/>
    </location>
</feature>
<gene>
    <name evidence="4" type="primary">LOC116200471</name>
</gene>
<dbReference type="Pfam" id="PF03732">
    <property type="entry name" value="Retrotrans_gag"/>
    <property type="match status" value="1"/>
</dbReference>
<feature type="compositionally biased region" description="Low complexity" evidence="1">
    <location>
        <begin position="438"/>
        <end position="452"/>
    </location>
</feature>
<evidence type="ECO:0000313" key="4">
    <source>
        <dbReference type="RefSeq" id="XP_031387180.1"/>
    </source>
</evidence>
<evidence type="ECO:0000313" key="3">
    <source>
        <dbReference type="Proteomes" id="UP000515151"/>
    </source>
</evidence>
<keyword evidence="3" id="KW-1185">Reference proteome</keyword>
<dbReference type="InterPro" id="IPR005162">
    <property type="entry name" value="Retrotrans_gag_dom"/>
</dbReference>
<dbReference type="OrthoDB" id="1297603at2759"/>
<proteinExistence type="predicted"/>
<name>A0A6P8CTL7_PUNGR</name>
<feature type="compositionally biased region" description="Low complexity" evidence="1">
    <location>
        <begin position="379"/>
        <end position="389"/>
    </location>
</feature>
<reference evidence="4" key="2">
    <citation type="submission" date="2025-08" db="UniProtKB">
        <authorList>
            <consortium name="RefSeq"/>
        </authorList>
    </citation>
    <scope>IDENTIFICATION</scope>
    <source>
        <tissue evidence="4">Leaf</tissue>
    </source>
</reference>
<feature type="region of interest" description="Disordered" evidence="1">
    <location>
        <begin position="438"/>
        <end position="465"/>
    </location>
</feature>
<protein>
    <submittedName>
        <fullName evidence="4">Max-binding protein MNT-like</fullName>
    </submittedName>
</protein>
<feature type="domain" description="Retrotransposon gag" evidence="2">
    <location>
        <begin position="246"/>
        <end position="333"/>
    </location>
</feature>
<evidence type="ECO:0000259" key="2">
    <source>
        <dbReference type="Pfam" id="PF03732"/>
    </source>
</evidence>
<dbReference type="PANTHER" id="PTHR32108">
    <property type="entry name" value="DNA-DIRECTED RNA POLYMERASE SUBUNIT ALPHA"/>
    <property type="match status" value="1"/>
</dbReference>
<dbReference type="RefSeq" id="XP_031387180.1">
    <property type="nucleotide sequence ID" value="XM_031531320.1"/>
</dbReference>
<organism evidence="3 4">
    <name type="scientific">Punica granatum</name>
    <name type="common">Pomegranate</name>
    <dbReference type="NCBI Taxonomy" id="22663"/>
    <lineage>
        <taxon>Eukaryota</taxon>
        <taxon>Viridiplantae</taxon>
        <taxon>Streptophyta</taxon>
        <taxon>Embryophyta</taxon>
        <taxon>Tracheophyta</taxon>
        <taxon>Spermatophyta</taxon>
        <taxon>Magnoliopsida</taxon>
        <taxon>eudicotyledons</taxon>
        <taxon>Gunneridae</taxon>
        <taxon>Pentapetalae</taxon>
        <taxon>rosids</taxon>
        <taxon>malvids</taxon>
        <taxon>Myrtales</taxon>
        <taxon>Lythraceae</taxon>
        <taxon>Punica</taxon>
    </lineage>
</organism>
<feature type="region of interest" description="Disordered" evidence="1">
    <location>
        <begin position="367"/>
        <end position="396"/>
    </location>
</feature>
<reference evidence="3" key="1">
    <citation type="journal article" date="2020" name="Plant Biotechnol. J.">
        <title>The pomegranate (Punica granatum L.) draft genome dissects genetic divergence between soft- and hard-seeded cultivars.</title>
        <authorList>
            <person name="Luo X."/>
            <person name="Li H."/>
            <person name="Wu Z."/>
            <person name="Yao W."/>
            <person name="Zhao P."/>
            <person name="Cao D."/>
            <person name="Yu H."/>
            <person name="Li K."/>
            <person name="Poudel K."/>
            <person name="Zhao D."/>
            <person name="Zhang F."/>
            <person name="Xia X."/>
            <person name="Chen L."/>
            <person name="Wang Q."/>
            <person name="Jing D."/>
            <person name="Cao S."/>
        </authorList>
    </citation>
    <scope>NUCLEOTIDE SEQUENCE [LARGE SCALE GENOMIC DNA]</scope>
    <source>
        <strain evidence="3">cv. Tunisia</strain>
    </source>
</reference>
<dbReference type="PANTHER" id="PTHR32108:SF9">
    <property type="entry name" value="REVERSE TRANSCRIPTASE RNASE H-LIKE DOMAIN-CONTAINING PROTEIN"/>
    <property type="match status" value="1"/>
</dbReference>
<dbReference type="Proteomes" id="UP000515151">
    <property type="component" value="Chromosome 3"/>
</dbReference>
<dbReference type="AlphaFoldDB" id="A0A6P8CTL7"/>
<feature type="region of interest" description="Disordered" evidence="1">
    <location>
        <begin position="1"/>
        <end position="24"/>
    </location>
</feature>
<dbReference type="GeneID" id="116200471"/>
<evidence type="ECO:0000256" key="1">
    <source>
        <dbReference type="SAM" id="MobiDB-lite"/>
    </source>
</evidence>
<sequence>MAEDQQPAIHEQNTPPIPTHSQTQLTQVISPPILADISTAHSGIPIGHPPPTAQTASNLVESARFTTLERTVNQLAINMATNMTELMAMLRDQNRASSSFTPPLERRPIVDPNPTAPLTFASEVEDASFSAMAYAPTVHPISDPLPPPPAPTAIPLPPAAFLSADSTMHTLPPLTVSMRPPIYTVPPPTVPPVTIAQAPIPIADQFPFQTPQPQISLSYPAPPPLTNIPLLPLQPVTVTGSQTFQDSLTGSALDWFMTLKADDVPTWTDLSHKFLDQYRFCAETPPTLLDLSMMEMKEDQTFEAYAAEWRGKAAKHVPAITEKQQVQLFHSTLRGAYYSHLLSHTSSFSELIEAGKKLDMGIKLGRIEGPTRKKEGKTSETTAGASSTGGKKGKETSVNAVNLGHQSSQTYSVSFTPTPLPQQHIPVQAQPNKIPALRPQPAQQLPAPQTQQGNRARSKPWPQYPPLPVPQSQIYRQLLAAEKIFPEAPHPQFNAANQNQTLRCEYHMDAPGHTTDNCYALRGKLQEMIDKNNLSLNKIRPPNVQANPLPDHGSSSGPTVNMIGAYFLGED</sequence>
<feature type="compositionally biased region" description="Basic and acidic residues" evidence="1">
    <location>
        <begin position="367"/>
        <end position="378"/>
    </location>
</feature>
<accession>A0A6P8CTL7</accession>